<dbReference type="AlphaFoldDB" id="A0A382L8Q4"/>
<keyword evidence="3" id="KW-1003">Cell membrane</keyword>
<proteinExistence type="predicted"/>
<dbReference type="SUPFAM" id="SSF161098">
    <property type="entry name" value="MetI-like"/>
    <property type="match status" value="1"/>
</dbReference>
<evidence type="ECO:0000313" key="8">
    <source>
        <dbReference type="EMBL" id="SVC31447.1"/>
    </source>
</evidence>
<evidence type="ECO:0008006" key="9">
    <source>
        <dbReference type="Google" id="ProtNLM"/>
    </source>
</evidence>
<keyword evidence="2" id="KW-0813">Transport</keyword>
<dbReference type="GO" id="GO:0005886">
    <property type="term" value="C:plasma membrane"/>
    <property type="evidence" value="ECO:0007669"/>
    <property type="project" value="UniProtKB-SubCell"/>
</dbReference>
<keyword evidence="5 7" id="KW-1133">Transmembrane helix</keyword>
<dbReference type="InterPro" id="IPR035906">
    <property type="entry name" value="MetI-like_sf"/>
</dbReference>
<feature type="non-terminal residue" evidence="8">
    <location>
        <position position="1"/>
    </location>
</feature>
<reference evidence="8" key="1">
    <citation type="submission" date="2018-05" db="EMBL/GenBank/DDBJ databases">
        <authorList>
            <person name="Lanie J.A."/>
            <person name="Ng W.-L."/>
            <person name="Kazmierczak K.M."/>
            <person name="Andrzejewski T.M."/>
            <person name="Davidsen T.M."/>
            <person name="Wayne K.J."/>
            <person name="Tettelin H."/>
            <person name="Glass J.I."/>
            <person name="Rusch D."/>
            <person name="Podicherti R."/>
            <person name="Tsui H.-C.T."/>
            <person name="Winkler M.E."/>
        </authorList>
    </citation>
    <scope>NUCLEOTIDE SEQUENCE</scope>
</reference>
<gene>
    <name evidence="8" type="ORF">METZ01_LOCUS284301</name>
</gene>
<keyword evidence="6 7" id="KW-0472">Membrane</keyword>
<comment type="subcellular location">
    <subcellularLocation>
        <location evidence="1">Cell membrane</location>
        <topology evidence="1">Multi-pass membrane protein</topology>
    </subcellularLocation>
</comment>
<protein>
    <recommendedName>
        <fullName evidence="9">ABC transmembrane type-1 domain-containing protein</fullName>
    </recommendedName>
</protein>
<name>A0A382L8Q4_9ZZZZ</name>
<dbReference type="Gene3D" id="1.10.3720.10">
    <property type="entry name" value="MetI-like"/>
    <property type="match status" value="1"/>
</dbReference>
<accession>A0A382L8Q4</accession>
<keyword evidence="4 7" id="KW-0812">Transmembrane</keyword>
<sequence length="84" mass="8936">VAVPAAFLAVFFLYPVGSILARGLGADGLSRLVDLPGRSSFRSVAWFTVWQAVASTVLTVAVALPGAHLLARRRFRGRSLLRAA</sequence>
<evidence type="ECO:0000256" key="3">
    <source>
        <dbReference type="ARBA" id="ARBA00022475"/>
    </source>
</evidence>
<evidence type="ECO:0000256" key="5">
    <source>
        <dbReference type="ARBA" id="ARBA00022989"/>
    </source>
</evidence>
<organism evidence="8">
    <name type="scientific">marine metagenome</name>
    <dbReference type="NCBI Taxonomy" id="408172"/>
    <lineage>
        <taxon>unclassified sequences</taxon>
        <taxon>metagenomes</taxon>
        <taxon>ecological metagenomes</taxon>
    </lineage>
</organism>
<evidence type="ECO:0000256" key="2">
    <source>
        <dbReference type="ARBA" id="ARBA00022448"/>
    </source>
</evidence>
<evidence type="ECO:0000256" key="1">
    <source>
        <dbReference type="ARBA" id="ARBA00004651"/>
    </source>
</evidence>
<dbReference type="EMBL" id="UINC01084627">
    <property type="protein sequence ID" value="SVC31447.1"/>
    <property type="molecule type" value="Genomic_DNA"/>
</dbReference>
<evidence type="ECO:0000256" key="4">
    <source>
        <dbReference type="ARBA" id="ARBA00022692"/>
    </source>
</evidence>
<feature type="non-terminal residue" evidence="8">
    <location>
        <position position="84"/>
    </location>
</feature>
<dbReference type="PANTHER" id="PTHR30183:SF3">
    <property type="entry name" value="MOLYBDENUM TRANSPORT SYSTEM PERMEASE PROTEIN MODB"/>
    <property type="match status" value="1"/>
</dbReference>
<feature type="transmembrane region" description="Helical" evidence="7">
    <location>
        <begin position="45"/>
        <end position="71"/>
    </location>
</feature>
<dbReference type="PANTHER" id="PTHR30183">
    <property type="entry name" value="MOLYBDENUM TRANSPORT SYSTEM PERMEASE PROTEIN MODB"/>
    <property type="match status" value="1"/>
</dbReference>
<evidence type="ECO:0000256" key="7">
    <source>
        <dbReference type="SAM" id="Phobius"/>
    </source>
</evidence>
<evidence type="ECO:0000256" key="6">
    <source>
        <dbReference type="ARBA" id="ARBA00023136"/>
    </source>
</evidence>